<feature type="region of interest" description="Disordered" evidence="1">
    <location>
        <begin position="99"/>
        <end position="157"/>
    </location>
</feature>
<evidence type="ECO:0000313" key="2">
    <source>
        <dbReference type="EMBL" id="CAC5388077.1"/>
    </source>
</evidence>
<name>A0A6J8C0I7_MYTCO</name>
<keyword evidence="3" id="KW-1185">Reference proteome</keyword>
<dbReference type="OrthoDB" id="674948at2759"/>
<proteinExistence type="predicted"/>
<evidence type="ECO:0000313" key="3">
    <source>
        <dbReference type="Proteomes" id="UP000507470"/>
    </source>
</evidence>
<reference evidence="2 3" key="1">
    <citation type="submission" date="2020-06" db="EMBL/GenBank/DDBJ databases">
        <authorList>
            <person name="Li R."/>
            <person name="Bekaert M."/>
        </authorList>
    </citation>
    <scope>NUCLEOTIDE SEQUENCE [LARGE SCALE GENOMIC DNA]</scope>
    <source>
        <strain evidence="3">wild</strain>
    </source>
</reference>
<evidence type="ECO:0000256" key="1">
    <source>
        <dbReference type="SAM" id="MobiDB-lite"/>
    </source>
</evidence>
<dbReference type="AlphaFoldDB" id="A0A6J8C0I7"/>
<feature type="compositionally biased region" description="Polar residues" evidence="1">
    <location>
        <begin position="123"/>
        <end position="144"/>
    </location>
</feature>
<organism evidence="2 3">
    <name type="scientific">Mytilus coruscus</name>
    <name type="common">Sea mussel</name>
    <dbReference type="NCBI Taxonomy" id="42192"/>
    <lineage>
        <taxon>Eukaryota</taxon>
        <taxon>Metazoa</taxon>
        <taxon>Spiralia</taxon>
        <taxon>Lophotrochozoa</taxon>
        <taxon>Mollusca</taxon>
        <taxon>Bivalvia</taxon>
        <taxon>Autobranchia</taxon>
        <taxon>Pteriomorphia</taxon>
        <taxon>Mytilida</taxon>
        <taxon>Mytiloidea</taxon>
        <taxon>Mytilidae</taxon>
        <taxon>Mytilinae</taxon>
        <taxon>Mytilus</taxon>
    </lineage>
</organism>
<accession>A0A6J8C0I7</accession>
<dbReference type="EMBL" id="CACVKT020004126">
    <property type="protein sequence ID" value="CAC5388077.1"/>
    <property type="molecule type" value="Genomic_DNA"/>
</dbReference>
<dbReference type="Proteomes" id="UP000507470">
    <property type="component" value="Unassembled WGS sequence"/>
</dbReference>
<sequence length="262" mass="29524">MDMDLLAGDDVDLFDAIPFPLLDEDFTVINKYHETKNSDSEEDAVSDNWSDIFQESDLDLFSGDLLESALNEANINNFDFLDQPELENKTKDIYSDHDYYAQKSPSNSDSGISMSSSGHAYSPQSVSSDQQYSPRSTDQQQSPRSGDMSGSPRSQSNLIPDMMEINCDVGQAGINQQNNVLSLEDLDMKDINIDGIDASLLMNATDEDFLKEICSTNAVNQETSINFGKEIKWFVFLSLYFLIQEHFVSEYFDQKRSSLNIE</sequence>
<gene>
    <name evidence="2" type="ORF">MCOR_23361</name>
</gene>
<feature type="compositionally biased region" description="Low complexity" evidence="1">
    <location>
        <begin position="104"/>
        <end position="122"/>
    </location>
</feature>
<protein>
    <submittedName>
        <fullName evidence="2">Uncharacterized protein</fullName>
    </submittedName>
</protein>